<accession>A0A501XNA9</accession>
<dbReference type="Pfam" id="PF20789">
    <property type="entry name" value="4HBT_3C"/>
    <property type="match status" value="1"/>
</dbReference>
<evidence type="ECO:0000313" key="4">
    <source>
        <dbReference type="Proteomes" id="UP000319897"/>
    </source>
</evidence>
<dbReference type="AlphaFoldDB" id="A0A501XNA9"/>
<sequence length="267" mass="27974">MDSEGAFMATFDSVLAGMQADGDGWTAHGPEDWLQGRTLYGGMSAALALKACELSVPDLPPLRAGQIAYVGPAAQDVRLVPGVLRRGRSVTTMACDLISDGAVALRALFVFGAERESAYAATPPPPPACARPDEVEPLWGKGRPGFTANIDQRLAGGNGLLSGADKGELLAWVRHSRPVAPGMPALVALGDALPPASYPRFTAPAPISTITWGFELFDPGHAQGAGWYLLQAKDDGVGQGYSMQSMAMWDEAGRPVLLARQSVAIFG</sequence>
<evidence type="ECO:0000259" key="2">
    <source>
        <dbReference type="Pfam" id="PF20789"/>
    </source>
</evidence>
<dbReference type="InterPro" id="IPR049449">
    <property type="entry name" value="TesB_ACOT8-like_N"/>
</dbReference>
<proteinExistence type="predicted"/>
<evidence type="ECO:0000259" key="1">
    <source>
        <dbReference type="Pfam" id="PF13622"/>
    </source>
</evidence>
<feature type="domain" description="Acyl-CoA thioesterase-like C-terminal" evidence="2">
    <location>
        <begin position="128"/>
        <end position="264"/>
    </location>
</feature>
<reference evidence="3 4" key="1">
    <citation type="submission" date="2019-06" db="EMBL/GenBank/DDBJ databases">
        <authorList>
            <person name="Lee I."/>
            <person name="Jang G.I."/>
            <person name="Hwang C.Y."/>
        </authorList>
    </citation>
    <scope>NUCLEOTIDE SEQUENCE [LARGE SCALE GENOMIC DNA]</scope>
    <source>
        <strain evidence="3 4">PAMC 28131</strain>
    </source>
</reference>
<dbReference type="Gene3D" id="2.40.160.210">
    <property type="entry name" value="Acyl-CoA thioesterase, double hotdog domain"/>
    <property type="match status" value="1"/>
</dbReference>
<organism evidence="3 4">
    <name type="scientific">Sandaracinobacter neustonicus</name>
    <dbReference type="NCBI Taxonomy" id="1715348"/>
    <lineage>
        <taxon>Bacteria</taxon>
        <taxon>Pseudomonadati</taxon>
        <taxon>Pseudomonadota</taxon>
        <taxon>Alphaproteobacteria</taxon>
        <taxon>Sphingomonadales</taxon>
        <taxon>Sphingosinicellaceae</taxon>
        <taxon>Sandaracinobacter</taxon>
    </lineage>
</organism>
<dbReference type="InterPro" id="IPR042171">
    <property type="entry name" value="Acyl-CoA_hotdog"/>
</dbReference>
<dbReference type="InterPro" id="IPR029069">
    <property type="entry name" value="HotDog_dom_sf"/>
</dbReference>
<dbReference type="InterPro" id="IPR049450">
    <property type="entry name" value="ACOT8-like_C"/>
</dbReference>
<feature type="domain" description="Acyl-CoA thioesterase-like N-terminal HotDog" evidence="1">
    <location>
        <begin position="30"/>
        <end position="112"/>
    </location>
</feature>
<comment type="caution">
    <text evidence="3">The sequence shown here is derived from an EMBL/GenBank/DDBJ whole genome shotgun (WGS) entry which is preliminary data.</text>
</comment>
<dbReference type="EMBL" id="VFSU01000019">
    <property type="protein sequence ID" value="TPE62152.1"/>
    <property type="molecule type" value="Genomic_DNA"/>
</dbReference>
<gene>
    <name evidence="3" type="ORF">FJQ54_06350</name>
</gene>
<keyword evidence="4" id="KW-1185">Reference proteome</keyword>
<evidence type="ECO:0000313" key="3">
    <source>
        <dbReference type="EMBL" id="TPE62152.1"/>
    </source>
</evidence>
<dbReference type="OrthoDB" id="7059210at2"/>
<dbReference type="Proteomes" id="UP000319897">
    <property type="component" value="Unassembled WGS sequence"/>
</dbReference>
<protein>
    <submittedName>
        <fullName evidence="3">Thioesterase family protein</fullName>
    </submittedName>
</protein>
<dbReference type="Pfam" id="PF13622">
    <property type="entry name" value="4HBT_3"/>
    <property type="match status" value="1"/>
</dbReference>
<name>A0A501XNA9_9SPHN</name>
<dbReference type="SUPFAM" id="SSF54637">
    <property type="entry name" value="Thioesterase/thiol ester dehydrase-isomerase"/>
    <property type="match status" value="2"/>
</dbReference>